<keyword evidence="2" id="KW-1185">Reference proteome</keyword>
<evidence type="ECO:0000313" key="2">
    <source>
        <dbReference type="Proteomes" id="UP000831290"/>
    </source>
</evidence>
<sequence>MRESYTTLTEAISDLQQHGYTEDFNLCEAGVENKAKKTIHNAVDLNVVKHYRFEGFTNPADNMVLYVIETTSGEKGLLVDAYGAYSGNISHEMIEKLRMHE</sequence>
<evidence type="ECO:0000313" key="1">
    <source>
        <dbReference type="EMBL" id="UOB19464.1"/>
    </source>
</evidence>
<name>A0A9E7D4Z1_9FLAO</name>
<organism evidence="1 2">
    <name type="scientific">Abyssalbus ytuae</name>
    <dbReference type="NCBI Taxonomy" id="2926907"/>
    <lineage>
        <taxon>Bacteria</taxon>
        <taxon>Pseudomonadati</taxon>
        <taxon>Bacteroidota</taxon>
        <taxon>Flavobacteriia</taxon>
        <taxon>Flavobacteriales</taxon>
        <taxon>Flavobacteriaceae</taxon>
        <taxon>Abyssalbus</taxon>
    </lineage>
</organism>
<dbReference type="EMBL" id="CP094358">
    <property type="protein sequence ID" value="UOB19464.1"/>
    <property type="molecule type" value="Genomic_DNA"/>
</dbReference>
<accession>A0A9E7D4Z1</accession>
<dbReference type="AlphaFoldDB" id="A0A9E7D4Z1"/>
<proteinExistence type="predicted"/>
<dbReference type="Proteomes" id="UP000831290">
    <property type="component" value="Chromosome"/>
</dbReference>
<protein>
    <submittedName>
        <fullName evidence="1">Phosphoribosylpyrophosphate synthetase</fullName>
    </submittedName>
</protein>
<dbReference type="KEGG" id="fbm:MQE35_03240"/>
<reference evidence="1" key="1">
    <citation type="submission" date="2022-03" db="EMBL/GenBank/DDBJ databases">
        <title>Description of Abyssus ytuae gen. nov., sp. nov., a novel member of the family Flavobacteriaceae isolated from the sediment of Mariana Trench.</title>
        <authorList>
            <person name="Zhang J."/>
            <person name="Xu X."/>
        </authorList>
    </citation>
    <scope>NUCLEOTIDE SEQUENCE</scope>
    <source>
        <strain evidence="1">MT3330</strain>
    </source>
</reference>
<gene>
    <name evidence="1" type="ORF">MQE35_03240</name>
</gene>